<evidence type="ECO:0000256" key="5">
    <source>
        <dbReference type="ARBA" id="ARBA00022490"/>
    </source>
</evidence>
<keyword evidence="8" id="KW-1006">Bacterial flagellum protein export</keyword>
<proteinExistence type="inferred from homology"/>
<dbReference type="InterPro" id="IPR000563">
    <property type="entry name" value="Flag_FliH"/>
</dbReference>
<dbReference type="GO" id="GO:0044781">
    <property type="term" value="P:bacterial-type flagellum organization"/>
    <property type="evidence" value="ECO:0007669"/>
    <property type="project" value="UniProtKB-KW"/>
</dbReference>
<dbReference type="GO" id="GO:0005829">
    <property type="term" value="C:cytosol"/>
    <property type="evidence" value="ECO:0007669"/>
    <property type="project" value="TreeGrafter"/>
</dbReference>
<evidence type="ECO:0000256" key="8">
    <source>
        <dbReference type="ARBA" id="ARBA00023225"/>
    </source>
</evidence>
<evidence type="ECO:0000256" key="3">
    <source>
        <dbReference type="ARBA" id="ARBA00006602"/>
    </source>
</evidence>
<dbReference type="GO" id="GO:0003774">
    <property type="term" value="F:cytoskeletal motor activity"/>
    <property type="evidence" value="ECO:0007669"/>
    <property type="project" value="InterPro"/>
</dbReference>
<feature type="domain" description="Flagellar assembly protein FliH/Type III secretion system HrpE" evidence="10">
    <location>
        <begin position="69"/>
        <end position="192"/>
    </location>
</feature>
<evidence type="ECO:0000256" key="7">
    <source>
        <dbReference type="ARBA" id="ARBA00022927"/>
    </source>
</evidence>
<accession>A0A1J5SSK0</accession>
<evidence type="ECO:0000256" key="9">
    <source>
        <dbReference type="SAM" id="Coils"/>
    </source>
</evidence>
<dbReference type="GO" id="GO:0009288">
    <property type="term" value="C:bacterial-type flagellum"/>
    <property type="evidence" value="ECO:0007669"/>
    <property type="project" value="InterPro"/>
</dbReference>
<feature type="coiled-coil region" evidence="9">
    <location>
        <begin position="64"/>
        <end position="91"/>
    </location>
</feature>
<evidence type="ECO:0000256" key="1">
    <source>
        <dbReference type="ARBA" id="ARBA00003041"/>
    </source>
</evidence>
<sequence length="206" mass="23097">MSDTVAPEKLTAWQRWELPTFEANRVIRPGDVQLPTAAQIEDMQRQAREEGFQAGHAEGRAEGLQKALQENQRLAELLGALERNIDEQVARELLDLSLDIARQMLHQALKVNPELLLGVIREAIGTLPHFSQGAHLVLHPDDAVLVRERMGEQLAHSGWKIFEDARIERGGARVETANSQIDASLETRWKHVVAALGKDTSWLVQE</sequence>
<keyword evidence="5" id="KW-0963">Cytoplasm</keyword>
<evidence type="ECO:0000259" key="10">
    <source>
        <dbReference type="Pfam" id="PF02108"/>
    </source>
</evidence>
<dbReference type="PRINTS" id="PR01003">
    <property type="entry name" value="FLGFLIH"/>
</dbReference>
<keyword evidence="6" id="KW-1005">Bacterial flagellum biogenesis</keyword>
<keyword evidence="11" id="KW-0282">Flagellum</keyword>
<name>A0A1J5SSK0_9ZZZZ</name>
<evidence type="ECO:0000313" key="11">
    <source>
        <dbReference type="EMBL" id="OIR11463.1"/>
    </source>
</evidence>
<keyword evidence="9" id="KW-0175">Coiled coil</keyword>
<organism evidence="11">
    <name type="scientific">mine drainage metagenome</name>
    <dbReference type="NCBI Taxonomy" id="410659"/>
    <lineage>
        <taxon>unclassified sequences</taxon>
        <taxon>metagenomes</taxon>
        <taxon>ecological metagenomes</taxon>
    </lineage>
</organism>
<dbReference type="InterPro" id="IPR018035">
    <property type="entry name" value="Flagellar_FliH/T3SS_HrpE"/>
</dbReference>
<reference evidence="11" key="1">
    <citation type="submission" date="2016-10" db="EMBL/GenBank/DDBJ databases">
        <title>Sequence of Gallionella enrichment culture.</title>
        <authorList>
            <person name="Poehlein A."/>
            <person name="Muehling M."/>
            <person name="Daniel R."/>
        </authorList>
    </citation>
    <scope>NUCLEOTIDE SEQUENCE</scope>
</reference>
<evidence type="ECO:0000256" key="2">
    <source>
        <dbReference type="ARBA" id="ARBA00004496"/>
    </source>
</evidence>
<gene>
    <name evidence="11" type="primary">fliH_2</name>
    <name evidence="11" type="ORF">GALL_69560</name>
</gene>
<dbReference type="PANTHER" id="PTHR34982:SF1">
    <property type="entry name" value="FLAGELLAR ASSEMBLY PROTEIN FLIH"/>
    <property type="match status" value="1"/>
</dbReference>
<dbReference type="EMBL" id="MLJW01000020">
    <property type="protein sequence ID" value="OIR11463.1"/>
    <property type="molecule type" value="Genomic_DNA"/>
</dbReference>
<evidence type="ECO:0000256" key="4">
    <source>
        <dbReference type="ARBA" id="ARBA00022448"/>
    </source>
</evidence>
<keyword evidence="4" id="KW-0813">Transport</keyword>
<keyword evidence="7" id="KW-0653">Protein transport</keyword>
<comment type="subcellular location">
    <subcellularLocation>
        <location evidence="2">Cytoplasm</location>
    </subcellularLocation>
</comment>
<dbReference type="GO" id="GO:0015031">
    <property type="term" value="P:protein transport"/>
    <property type="evidence" value="ECO:0007669"/>
    <property type="project" value="UniProtKB-KW"/>
</dbReference>
<comment type="function">
    <text evidence="1">Needed for flagellar regrowth and assembly.</text>
</comment>
<keyword evidence="11" id="KW-0966">Cell projection</keyword>
<comment type="similarity">
    <text evidence="3">Belongs to the FliH family.</text>
</comment>
<dbReference type="GO" id="GO:0071973">
    <property type="term" value="P:bacterial-type flagellum-dependent cell motility"/>
    <property type="evidence" value="ECO:0007669"/>
    <property type="project" value="InterPro"/>
</dbReference>
<dbReference type="Pfam" id="PF02108">
    <property type="entry name" value="FliH"/>
    <property type="match status" value="1"/>
</dbReference>
<dbReference type="PANTHER" id="PTHR34982">
    <property type="entry name" value="YOP PROTEINS TRANSLOCATION PROTEIN L"/>
    <property type="match status" value="1"/>
</dbReference>
<keyword evidence="11" id="KW-0969">Cilium</keyword>
<evidence type="ECO:0000256" key="6">
    <source>
        <dbReference type="ARBA" id="ARBA00022795"/>
    </source>
</evidence>
<comment type="caution">
    <text evidence="11">The sequence shown here is derived from an EMBL/GenBank/DDBJ whole genome shotgun (WGS) entry which is preliminary data.</text>
</comment>
<protein>
    <submittedName>
        <fullName evidence="11">Flagellar assembly protein FliH</fullName>
    </submittedName>
</protein>
<dbReference type="AlphaFoldDB" id="A0A1J5SSK0"/>
<dbReference type="InterPro" id="IPR051472">
    <property type="entry name" value="T3SS_Stator/FliH"/>
</dbReference>